<dbReference type="InterPro" id="IPR003731">
    <property type="entry name" value="Di-Nase_FeMo-co_biosynth"/>
</dbReference>
<dbReference type="Gene3D" id="3.30.420.130">
    <property type="entry name" value="Dinitrogenase iron-molybdenum cofactor biosynthesis domain"/>
    <property type="match status" value="1"/>
</dbReference>
<dbReference type="CDD" id="cd00851">
    <property type="entry name" value="MTH1175"/>
    <property type="match status" value="1"/>
</dbReference>
<dbReference type="GeneID" id="83014860"/>
<organism evidence="2 3">
    <name type="scientific">Holdemania filiformis</name>
    <dbReference type="NCBI Taxonomy" id="61171"/>
    <lineage>
        <taxon>Bacteria</taxon>
        <taxon>Bacillati</taxon>
        <taxon>Bacillota</taxon>
        <taxon>Erysipelotrichia</taxon>
        <taxon>Erysipelotrichales</taxon>
        <taxon>Erysipelotrichaceae</taxon>
        <taxon>Holdemania</taxon>
    </lineage>
</organism>
<dbReference type="RefSeq" id="WP_117894402.1">
    <property type="nucleotide sequence ID" value="NZ_CABJCV010000005.1"/>
</dbReference>
<evidence type="ECO:0000313" key="2">
    <source>
        <dbReference type="EMBL" id="RGR75233.1"/>
    </source>
</evidence>
<dbReference type="InterPro" id="IPR036105">
    <property type="entry name" value="DiNase_FeMo-co_biosyn_sf"/>
</dbReference>
<gene>
    <name evidence="2" type="ORF">DWY25_05500</name>
</gene>
<dbReference type="Pfam" id="PF02579">
    <property type="entry name" value="Nitro_FeMo-Co"/>
    <property type="match status" value="1"/>
</dbReference>
<sequence>MKQIAAIPYENGQVFGHYGKTQAFLIATIEAGKLVNRAVVPTKGKGHGELAGFLKEHGVTVCLCGGMGEGAYQTLTAQGITVIRGVSGSAEAVLESYAAGQIADDPEAVCTHHHDQGEGHSCSCGKHS</sequence>
<reference evidence="2 3" key="1">
    <citation type="submission" date="2018-08" db="EMBL/GenBank/DDBJ databases">
        <title>A genome reference for cultivated species of the human gut microbiota.</title>
        <authorList>
            <person name="Zou Y."/>
            <person name="Xue W."/>
            <person name="Luo G."/>
        </authorList>
    </citation>
    <scope>NUCLEOTIDE SEQUENCE [LARGE SCALE GENOMIC DNA]</scope>
    <source>
        <strain evidence="2 3">AF24-29</strain>
    </source>
</reference>
<dbReference type="InterPro" id="IPR033913">
    <property type="entry name" value="MTH1175_dom"/>
</dbReference>
<dbReference type="PANTHER" id="PTHR42983">
    <property type="entry name" value="DINITROGENASE IRON-MOLYBDENUM COFACTOR PROTEIN-RELATED"/>
    <property type="match status" value="1"/>
</dbReference>
<dbReference type="EMBL" id="QRUP01000005">
    <property type="protein sequence ID" value="RGR75233.1"/>
    <property type="molecule type" value="Genomic_DNA"/>
</dbReference>
<evidence type="ECO:0000313" key="3">
    <source>
        <dbReference type="Proteomes" id="UP000284178"/>
    </source>
</evidence>
<comment type="caution">
    <text evidence="2">The sequence shown here is derived from an EMBL/GenBank/DDBJ whole genome shotgun (WGS) entry which is preliminary data.</text>
</comment>
<protein>
    <submittedName>
        <fullName evidence="2">Dinitrogenase iron-molybdenum cofactor biosynthesis protein</fullName>
    </submittedName>
</protein>
<feature type="domain" description="Dinitrogenase iron-molybdenum cofactor biosynthesis" evidence="1">
    <location>
        <begin position="11"/>
        <end position="98"/>
    </location>
</feature>
<evidence type="ECO:0000259" key="1">
    <source>
        <dbReference type="Pfam" id="PF02579"/>
    </source>
</evidence>
<dbReference type="Proteomes" id="UP000284178">
    <property type="component" value="Unassembled WGS sequence"/>
</dbReference>
<accession>A0A412G3V6</accession>
<dbReference type="SUPFAM" id="SSF53146">
    <property type="entry name" value="Nitrogenase accessory factor-like"/>
    <property type="match status" value="1"/>
</dbReference>
<name>A0A412G3V6_9FIRM</name>
<proteinExistence type="predicted"/>
<dbReference type="AlphaFoldDB" id="A0A412G3V6"/>
<keyword evidence="3" id="KW-1185">Reference proteome</keyword>
<dbReference type="PANTHER" id="PTHR42983:SF1">
    <property type="entry name" value="IRON-MOLYBDENUM PROTEIN"/>
    <property type="match status" value="1"/>
</dbReference>